<dbReference type="PROSITE" id="PS00108">
    <property type="entry name" value="PROTEIN_KINASE_ST"/>
    <property type="match status" value="1"/>
</dbReference>
<gene>
    <name evidence="15" type="ORF">NQ318_009356</name>
</gene>
<dbReference type="InterPro" id="IPR008271">
    <property type="entry name" value="Ser/Thr_kinase_AS"/>
</dbReference>
<dbReference type="Pfam" id="PF00069">
    <property type="entry name" value="Pkinase"/>
    <property type="match status" value="2"/>
</dbReference>
<keyword evidence="10" id="KW-0539">Nucleus</keyword>
<dbReference type="EC" id="2.7.12.1" evidence="2"/>
<reference evidence="15" key="1">
    <citation type="journal article" date="2023" name="Insect Mol. Biol.">
        <title>Genome sequencing provides insights into the evolution of gene families encoding plant cell wall-degrading enzymes in longhorned beetles.</title>
        <authorList>
            <person name="Shin N.R."/>
            <person name="Okamura Y."/>
            <person name="Kirsch R."/>
            <person name="Pauchet Y."/>
        </authorList>
    </citation>
    <scope>NUCLEOTIDE SEQUENCE</scope>
    <source>
        <strain evidence="15">AMC_N1</strain>
    </source>
</reference>
<dbReference type="PANTHER" id="PTHR45646:SF11">
    <property type="entry name" value="SERINE_THREONINE-PROTEIN KINASE DOA"/>
    <property type="match status" value="1"/>
</dbReference>
<feature type="region of interest" description="Disordered" evidence="13">
    <location>
        <begin position="561"/>
        <end position="580"/>
    </location>
</feature>
<evidence type="ECO:0000256" key="1">
    <source>
        <dbReference type="ARBA" id="ARBA00004123"/>
    </source>
</evidence>
<feature type="compositionally biased region" description="Basic and acidic residues" evidence="13">
    <location>
        <begin position="461"/>
        <end position="470"/>
    </location>
</feature>
<comment type="subcellular location">
    <subcellularLocation>
        <location evidence="1">Nucleus</location>
    </subcellularLocation>
</comment>
<keyword evidence="5" id="KW-0808">Transferase</keyword>
<evidence type="ECO:0000259" key="14">
    <source>
        <dbReference type="PROSITE" id="PS50011"/>
    </source>
</evidence>
<dbReference type="GO" id="GO:0005634">
    <property type="term" value="C:nucleus"/>
    <property type="evidence" value="ECO:0007669"/>
    <property type="project" value="UniProtKB-SubCell"/>
</dbReference>
<keyword evidence="9" id="KW-0829">Tyrosine-protein kinase</keyword>
<evidence type="ECO:0000256" key="4">
    <source>
        <dbReference type="ARBA" id="ARBA00022553"/>
    </source>
</evidence>
<evidence type="ECO:0000256" key="13">
    <source>
        <dbReference type="SAM" id="MobiDB-lite"/>
    </source>
</evidence>
<evidence type="ECO:0000256" key="12">
    <source>
        <dbReference type="PROSITE-ProRule" id="PRU10141"/>
    </source>
</evidence>
<evidence type="ECO:0000256" key="10">
    <source>
        <dbReference type="ARBA" id="ARBA00023242"/>
    </source>
</evidence>
<feature type="compositionally biased region" description="Basic and acidic residues" evidence="13">
    <location>
        <begin position="960"/>
        <end position="971"/>
    </location>
</feature>
<dbReference type="Proteomes" id="UP001162162">
    <property type="component" value="Unassembled WGS sequence"/>
</dbReference>
<dbReference type="GO" id="GO:0004712">
    <property type="term" value="F:protein serine/threonine/tyrosine kinase activity"/>
    <property type="evidence" value="ECO:0007669"/>
    <property type="project" value="UniProtKB-EC"/>
</dbReference>
<dbReference type="EMBL" id="JAPWTK010000768">
    <property type="protein sequence ID" value="KAJ8936223.1"/>
    <property type="molecule type" value="Genomic_DNA"/>
</dbReference>
<dbReference type="PROSITE" id="PS50011">
    <property type="entry name" value="PROTEIN_KINASE_DOM"/>
    <property type="match status" value="1"/>
</dbReference>
<evidence type="ECO:0000256" key="9">
    <source>
        <dbReference type="ARBA" id="ARBA00023137"/>
    </source>
</evidence>
<feature type="binding site" evidence="12">
    <location>
        <position position="700"/>
    </location>
    <ligand>
        <name>ATP</name>
        <dbReference type="ChEBI" id="CHEBI:30616"/>
    </ligand>
</feature>
<feature type="region of interest" description="Disordered" evidence="13">
    <location>
        <begin position="30"/>
        <end position="96"/>
    </location>
</feature>
<keyword evidence="8 12" id="KW-0067">ATP-binding</keyword>
<evidence type="ECO:0000256" key="6">
    <source>
        <dbReference type="ARBA" id="ARBA00022741"/>
    </source>
</evidence>
<evidence type="ECO:0000256" key="7">
    <source>
        <dbReference type="ARBA" id="ARBA00022777"/>
    </source>
</evidence>
<sequence>MEKQFLFPVVRGRIDPDNMSVVRVRSAGTSGAIAGPRRPRNTATATTGRCPGGSTAGDRPRISQTSASTAGGTGHPDGQPAPCDGAQRDEAAAPSPCNLLRDATEARRMADWTVAERKAAARIFAQALPSLPPRGHPKPIAVINSCWWPAVEPQKTTQHACRLDENDNDEYSDDSCTPTDEVLWKLPCVLLILTIKADLSTAELLQRRLSGVCTPVLLEARENEDASIYVCTFYVTFVAPLPAPWAVSRDGEAAYQSGAIRYRPAYDDADRYAIRSPGDSSWNHTSSPWVARPSAIATATTKPHVNNNRRLANEYSMANSAHSNTPARRTRYSRSSTTSVAQLLSDSCSSLLQKLTTRVRGPSATIERQLATNSSSSSGVTSHFNPLSTSKSSTVVPNFGSTRNKLEDKYSSVLDRIYRRKDPERTLEPSVGRTLAKSSTTANVLLSEKAYPYVSNNVAHREKTPYRSEGKALQSKRQYPEPQYTYLDRDSAYRVRHRSNHSELRPRRSSKPHRSGKSEVTDRRPTTNLKLCPVEIKMHEEPPAPVHTAVVAKKTVSPKISVEADETTPTPTAPDSVLEREAKRKEIQSLIMKYSALDEAYNKSSAASNSDVTGAKSASTLVSPPTTSVAAAITQKYYPNLVAASSRAPSVEDDEEGHLIYRSGDILQDRYKILGTLGEGTFGKVVKVKDLEMDHSMALKIIKNVEKYREAAKLEINVLEKLADKDPECVHLCVKMLDWFDYHGHMCIAFEMLGLSVFDFLKDNNYQPYSLDQVRHIGYQLCYSVKFLHENKLTHTDLKPENILFVDSDFELVYNSKKVGELGWAQPCDVWSIGCILFELYLGITLFQTHDNREHLAMMQRILGEIPVRMARKTKTKYFYRGKLEWDEKSSAGRYVRDNCKPLMRYKQSDEPDHNFLFDLIYKMLEYEPSERITLKEALQHPFFEKIAPHQRLGEQGAGDTRRERSLSLSR</sequence>
<feature type="domain" description="Protein kinase" evidence="14">
    <location>
        <begin position="671"/>
        <end position="944"/>
    </location>
</feature>
<dbReference type="Gene3D" id="3.30.200.20">
    <property type="entry name" value="Phosphorylase Kinase, domain 1"/>
    <property type="match status" value="1"/>
</dbReference>
<dbReference type="FunFam" id="3.30.200.20:FF:000061">
    <property type="entry name" value="Dual specificity protein kinase CLK2"/>
    <property type="match status" value="1"/>
</dbReference>
<comment type="caution">
    <text evidence="15">The sequence shown here is derived from an EMBL/GenBank/DDBJ whole genome shotgun (WGS) entry which is preliminary data.</text>
</comment>
<dbReference type="InterPro" id="IPR051175">
    <property type="entry name" value="CLK_kinases"/>
</dbReference>
<dbReference type="GO" id="GO:0004674">
    <property type="term" value="F:protein serine/threonine kinase activity"/>
    <property type="evidence" value="ECO:0007669"/>
    <property type="project" value="UniProtKB-KW"/>
</dbReference>
<proteinExistence type="inferred from homology"/>
<dbReference type="GO" id="GO:0004713">
    <property type="term" value="F:protein tyrosine kinase activity"/>
    <property type="evidence" value="ECO:0007669"/>
    <property type="project" value="UniProtKB-KW"/>
</dbReference>
<dbReference type="AlphaFoldDB" id="A0AAV8XBC4"/>
<keyword evidence="6 12" id="KW-0547">Nucleotide-binding</keyword>
<keyword evidence="7" id="KW-0418">Kinase</keyword>
<evidence type="ECO:0000256" key="8">
    <source>
        <dbReference type="ARBA" id="ARBA00022840"/>
    </source>
</evidence>
<dbReference type="InterPro" id="IPR011009">
    <property type="entry name" value="Kinase-like_dom_sf"/>
</dbReference>
<dbReference type="InterPro" id="IPR017441">
    <property type="entry name" value="Protein_kinase_ATP_BS"/>
</dbReference>
<accession>A0AAV8XBC4</accession>
<comment type="similarity">
    <text evidence="11">Belongs to the protein kinase superfamily. CMGC Ser/Thr protein kinase family. Lammer subfamily.</text>
</comment>
<dbReference type="GO" id="GO:0005524">
    <property type="term" value="F:ATP binding"/>
    <property type="evidence" value="ECO:0007669"/>
    <property type="project" value="UniProtKB-UniRule"/>
</dbReference>
<name>A0AAV8XBC4_9CUCU</name>
<dbReference type="SMART" id="SM00220">
    <property type="entry name" value="S_TKc"/>
    <property type="match status" value="1"/>
</dbReference>
<dbReference type="PANTHER" id="PTHR45646">
    <property type="entry name" value="SERINE/THREONINE-PROTEIN KINASE DOA-RELATED"/>
    <property type="match status" value="1"/>
</dbReference>
<keyword evidence="16" id="KW-1185">Reference proteome</keyword>
<dbReference type="PROSITE" id="PS00107">
    <property type="entry name" value="PROTEIN_KINASE_ATP"/>
    <property type="match status" value="1"/>
</dbReference>
<feature type="region of interest" description="Disordered" evidence="13">
    <location>
        <begin position="950"/>
        <end position="971"/>
    </location>
</feature>
<keyword evidence="4" id="KW-0597">Phosphoprotein</keyword>
<organism evidence="15 16">
    <name type="scientific">Aromia moschata</name>
    <dbReference type="NCBI Taxonomy" id="1265417"/>
    <lineage>
        <taxon>Eukaryota</taxon>
        <taxon>Metazoa</taxon>
        <taxon>Ecdysozoa</taxon>
        <taxon>Arthropoda</taxon>
        <taxon>Hexapoda</taxon>
        <taxon>Insecta</taxon>
        <taxon>Pterygota</taxon>
        <taxon>Neoptera</taxon>
        <taxon>Endopterygota</taxon>
        <taxon>Coleoptera</taxon>
        <taxon>Polyphaga</taxon>
        <taxon>Cucujiformia</taxon>
        <taxon>Chrysomeloidea</taxon>
        <taxon>Cerambycidae</taxon>
        <taxon>Cerambycinae</taxon>
        <taxon>Callichromatini</taxon>
        <taxon>Aromia</taxon>
    </lineage>
</organism>
<evidence type="ECO:0000256" key="5">
    <source>
        <dbReference type="ARBA" id="ARBA00022679"/>
    </source>
</evidence>
<feature type="region of interest" description="Disordered" evidence="13">
    <location>
        <begin position="368"/>
        <end position="396"/>
    </location>
</feature>
<evidence type="ECO:0000256" key="2">
    <source>
        <dbReference type="ARBA" id="ARBA00013203"/>
    </source>
</evidence>
<feature type="compositionally biased region" description="Polar residues" evidence="13">
    <location>
        <begin position="379"/>
        <end position="396"/>
    </location>
</feature>
<evidence type="ECO:0000256" key="11">
    <source>
        <dbReference type="ARBA" id="ARBA00037966"/>
    </source>
</evidence>
<evidence type="ECO:0000313" key="16">
    <source>
        <dbReference type="Proteomes" id="UP001162162"/>
    </source>
</evidence>
<protein>
    <recommendedName>
        <fullName evidence="2">dual-specificity kinase</fullName>
        <ecNumber evidence="2">2.7.12.1</ecNumber>
    </recommendedName>
</protein>
<dbReference type="InterPro" id="IPR000719">
    <property type="entry name" value="Prot_kinase_dom"/>
</dbReference>
<dbReference type="CDD" id="cd14134">
    <property type="entry name" value="PKc_CLK"/>
    <property type="match status" value="1"/>
</dbReference>
<evidence type="ECO:0000256" key="3">
    <source>
        <dbReference type="ARBA" id="ARBA00022527"/>
    </source>
</evidence>
<feature type="compositionally biased region" description="Basic and acidic residues" evidence="13">
    <location>
        <begin position="516"/>
        <end position="525"/>
    </location>
</feature>
<dbReference type="SUPFAM" id="SSF56112">
    <property type="entry name" value="Protein kinase-like (PK-like)"/>
    <property type="match status" value="1"/>
</dbReference>
<keyword evidence="3" id="KW-0723">Serine/threonine-protein kinase</keyword>
<dbReference type="GO" id="GO:0043484">
    <property type="term" value="P:regulation of RNA splicing"/>
    <property type="evidence" value="ECO:0007669"/>
    <property type="project" value="TreeGrafter"/>
</dbReference>
<dbReference type="Gene3D" id="1.10.510.10">
    <property type="entry name" value="Transferase(Phosphotransferase) domain 1"/>
    <property type="match status" value="2"/>
</dbReference>
<feature type="region of interest" description="Disordered" evidence="13">
    <location>
        <begin position="461"/>
        <end position="529"/>
    </location>
</feature>
<evidence type="ECO:0000313" key="15">
    <source>
        <dbReference type="EMBL" id="KAJ8936223.1"/>
    </source>
</evidence>